<keyword evidence="1" id="KW-1133">Transmembrane helix</keyword>
<keyword evidence="1" id="KW-0472">Membrane</keyword>
<sequence length="428" mass="46610">MMRRNQGYITLTVTSFVLVAALILILGSYKQVFFQIKRAQNEVKNRQEHWLAEGGLECIYTRAHVDKISAGSVTGCSSQAGLTLDLNTSSAGRMAVAKVGTTVLEKEIRYGGSLGSGVLQSSASIYLFGATAFDTPDPGMLKKDGWECVAVRYKDAFRVRGNIENKGVKEGEKPWATFDHKGKDCRSSHKTVTTSGGSENISTGDFYQDTDVKPFENFFGVPLSRADEVRDNGNFTILEGSLSHGTKILSNCGAKIADAISNGGEFIWVNGGCEINDAQYDSLITATNGTTNGVTLVVSNGPLSLMSSTATGEFKGLLFHINPTYTPNLTHWEALPGGDTYINPVGTSEFSAEIRARATYFQRGAFTFSGGQYIDSKEFTDPSDPTKKLSHYALFDQAISLNFNKDVIDYARSKNSPPQWLKGSWNDF</sequence>
<feature type="transmembrane region" description="Helical" evidence="1">
    <location>
        <begin position="7"/>
        <end position="29"/>
    </location>
</feature>
<protein>
    <recommendedName>
        <fullName evidence="4">Type 4 fimbrial biogenesis protein PilX N-terminal domain-containing protein</fullName>
    </recommendedName>
</protein>
<name>A0AAV2VMI5_9VIBR</name>
<evidence type="ECO:0000313" key="2">
    <source>
        <dbReference type="EMBL" id="CCO45910.1"/>
    </source>
</evidence>
<dbReference type="EMBL" id="CAOF01000070">
    <property type="protein sequence ID" value="CCO45910.1"/>
    <property type="molecule type" value="Genomic_DNA"/>
</dbReference>
<reference evidence="2 3" key="1">
    <citation type="journal article" date="2013" name="ISME J.">
        <title>Comparative genomics of pathogenic lineages of Vibrio nigripulchritudo identifies virulence-associated traits.</title>
        <authorList>
            <person name="Goudenege D."/>
            <person name="Labreuche Y."/>
            <person name="Krin E."/>
            <person name="Ansquer D."/>
            <person name="Mangenot S."/>
            <person name="Calteau A."/>
            <person name="Medigue C."/>
            <person name="Mazel D."/>
            <person name="Polz M.F."/>
            <person name="Le Roux F."/>
        </authorList>
    </citation>
    <scope>NUCLEOTIDE SEQUENCE [LARGE SCALE GENOMIC DNA]</scope>
    <source>
        <strain evidence="2 3">SOn1</strain>
    </source>
</reference>
<dbReference type="RefSeq" id="WP_022611223.1">
    <property type="nucleotide sequence ID" value="NZ_LK391965.1"/>
</dbReference>
<evidence type="ECO:0000313" key="3">
    <source>
        <dbReference type="Proteomes" id="UP000018211"/>
    </source>
</evidence>
<keyword evidence="1" id="KW-0812">Transmembrane</keyword>
<dbReference type="AlphaFoldDB" id="A0AAV2VMI5"/>
<accession>A0AAV2VMI5</accession>
<organism evidence="2 3">
    <name type="scientific">Vibrio nigripulchritudo SOn1</name>
    <dbReference type="NCBI Taxonomy" id="1238450"/>
    <lineage>
        <taxon>Bacteria</taxon>
        <taxon>Pseudomonadati</taxon>
        <taxon>Pseudomonadota</taxon>
        <taxon>Gammaproteobacteria</taxon>
        <taxon>Vibrionales</taxon>
        <taxon>Vibrionaceae</taxon>
        <taxon>Vibrio</taxon>
    </lineage>
</organism>
<comment type="caution">
    <text evidence="2">The sequence shown here is derived from an EMBL/GenBank/DDBJ whole genome shotgun (WGS) entry which is preliminary data.</text>
</comment>
<evidence type="ECO:0008006" key="4">
    <source>
        <dbReference type="Google" id="ProtNLM"/>
    </source>
</evidence>
<dbReference type="Proteomes" id="UP000018211">
    <property type="component" value="Unassembled WGS sequence"/>
</dbReference>
<proteinExistence type="predicted"/>
<gene>
    <name evidence="2" type="ORF">VIBNISOn1_1610032</name>
</gene>
<evidence type="ECO:0000256" key="1">
    <source>
        <dbReference type="SAM" id="Phobius"/>
    </source>
</evidence>